<dbReference type="RefSeq" id="WP_138399324.1">
    <property type="nucleotide sequence ID" value="NZ_JBAFVI010000002.1"/>
</dbReference>
<dbReference type="InterPro" id="IPR011784">
    <property type="entry name" value="SO4_adenylTrfase_ssu"/>
</dbReference>
<dbReference type="PIRSF" id="PIRSF002936">
    <property type="entry name" value="CysDAde_trans"/>
    <property type="match status" value="1"/>
</dbReference>
<dbReference type="PANTHER" id="PTHR43196">
    <property type="entry name" value="SULFATE ADENYLYLTRANSFERASE SUBUNIT 2"/>
    <property type="match status" value="1"/>
</dbReference>
<dbReference type="GO" id="GO:0005524">
    <property type="term" value="F:ATP binding"/>
    <property type="evidence" value="ECO:0007669"/>
    <property type="project" value="UniProtKB-KW"/>
</dbReference>
<keyword evidence="6" id="KW-0547">Nucleotide-binding</keyword>
<evidence type="ECO:0000256" key="2">
    <source>
        <dbReference type="ARBA" id="ARBA00012391"/>
    </source>
</evidence>
<dbReference type="AlphaFoldDB" id="A0A6C1KH88"/>
<dbReference type="GO" id="GO:0000103">
    <property type="term" value="P:sulfate assimilation"/>
    <property type="evidence" value="ECO:0007669"/>
    <property type="project" value="InterPro"/>
</dbReference>
<comment type="catalytic activity">
    <reaction evidence="10">
        <text>sulfate + ATP + H(+) = adenosine 5'-phosphosulfate + diphosphate</text>
        <dbReference type="Rhea" id="RHEA:18133"/>
        <dbReference type="ChEBI" id="CHEBI:15378"/>
        <dbReference type="ChEBI" id="CHEBI:16189"/>
        <dbReference type="ChEBI" id="CHEBI:30616"/>
        <dbReference type="ChEBI" id="CHEBI:33019"/>
        <dbReference type="ChEBI" id="CHEBI:58243"/>
        <dbReference type="EC" id="2.7.7.4"/>
    </reaction>
</comment>
<comment type="caution">
    <text evidence="12">The sequence shown here is derived from an EMBL/GenBank/DDBJ whole genome shotgun (WGS) entry which is preliminary data.</text>
</comment>
<evidence type="ECO:0000256" key="3">
    <source>
        <dbReference type="ARBA" id="ARBA00022004"/>
    </source>
</evidence>
<evidence type="ECO:0000256" key="9">
    <source>
        <dbReference type="ARBA" id="ARBA00031812"/>
    </source>
</evidence>
<keyword evidence="4 12" id="KW-0808">Transferase</keyword>
<gene>
    <name evidence="12" type="ORF">FBQ73_09950</name>
</gene>
<dbReference type="EMBL" id="VAUP01000022">
    <property type="protein sequence ID" value="TLX42967.1"/>
    <property type="molecule type" value="Genomic_DNA"/>
</dbReference>
<comment type="similarity">
    <text evidence="1">Belongs to the PAPS reductase family. CysD subfamily.</text>
</comment>
<dbReference type="GO" id="GO:0004781">
    <property type="term" value="F:sulfate adenylyltransferase (ATP) activity"/>
    <property type="evidence" value="ECO:0007669"/>
    <property type="project" value="UniProtKB-EC"/>
</dbReference>
<dbReference type="InterPro" id="IPR014729">
    <property type="entry name" value="Rossmann-like_a/b/a_fold"/>
</dbReference>
<protein>
    <recommendedName>
        <fullName evidence="3">Sulfate adenylyltransferase subunit 2</fullName>
        <ecNumber evidence="2">2.7.7.4</ecNumber>
    </recommendedName>
    <alternativeName>
        <fullName evidence="8">ATP-sulfurylase small subunit</fullName>
    </alternativeName>
    <alternativeName>
        <fullName evidence="9">Sulfate adenylate transferase</fullName>
    </alternativeName>
</protein>
<dbReference type="SUPFAM" id="SSF52402">
    <property type="entry name" value="Adenine nucleotide alpha hydrolases-like"/>
    <property type="match status" value="1"/>
</dbReference>
<accession>A0A6C1KH88</accession>
<proteinExistence type="inferred from homology"/>
<keyword evidence="7" id="KW-0067">ATP-binding</keyword>
<sequence length="264" mass="30316">MTRLDALEAQSIFIFREAFAQLRKIAMLWSLGKDSNVMIHLARKAFFGRLPFPAMHVDTHRKFPEMYAFRDHYAKEWDLDLIVEDCPPIESTDPTLPPAARSAARKTEGLRLALAKHGFDGVIAGIRRDEEPTRAKERFFSPRGTDGAWNVREQPPEFWDQYNTALTPGAHVRIHPILHWTEMDIWAYTQRENIPVIPLYFSKDGKRYRSLGDQDITNPVESDASTLDEILAELAVTKTSERSGRAMDHESEDAFERLRTAGYL</sequence>
<evidence type="ECO:0000256" key="1">
    <source>
        <dbReference type="ARBA" id="ARBA00008885"/>
    </source>
</evidence>
<dbReference type="OrthoDB" id="9772604at2"/>
<reference evidence="12 13" key="1">
    <citation type="submission" date="2019-05" db="EMBL/GenBank/DDBJ databases">
        <authorList>
            <person name="Zhou X."/>
        </authorList>
    </citation>
    <scope>NUCLEOTIDE SEQUENCE [LARGE SCALE GENOMIC DNA]</scope>
    <source>
        <strain evidence="12 13">DSM 432</strain>
    </source>
</reference>
<dbReference type="Pfam" id="PF01507">
    <property type="entry name" value="PAPS_reduct"/>
    <property type="match status" value="1"/>
</dbReference>
<dbReference type="Gene3D" id="3.40.50.620">
    <property type="entry name" value="HUPs"/>
    <property type="match status" value="1"/>
</dbReference>
<evidence type="ECO:0000256" key="10">
    <source>
        <dbReference type="ARBA" id="ARBA00049370"/>
    </source>
</evidence>
<dbReference type="EC" id="2.7.7.4" evidence="2"/>
<feature type="domain" description="Phosphoadenosine phosphosulphate reductase" evidence="11">
    <location>
        <begin position="25"/>
        <end position="218"/>
    </location>
</feature>
<dbReference type="NCBIfam" id="NF003587">
    <property type="entry name" value="PRK05253.1"/>
    <property type="match status" value="1"/>
</dbReference>
<evidence type="ECO:0000256" key="4">
    <source>
        <dbReference type="ARBA" id="ARBA00022679"/>
    </source>
</evidence>
<dbReference type="Proteomes" id="UP000305131">
    <property type="component" value="Unassembled WGS sequence"/>
</dbReference>
<evidence type="ECO:0000256" key="7">
    <source>
        <dbReference type="ARBA" id="ARBA00022840"/>
    </source>
</evidence>
<dbReference type="PANTHER" id="PTHR43196:SF1">
    <property type="entry name" value="SULFATE ADENYLYLTRANSFERASE SUBUNIT 2"/>
    <property type="match status" value="1"/>
</dbReference>
<evidence type="ECO:0000256" key="6">
    <source>
        <dbReference type="ARBA" id="ARBA00022741"/>
    </source>
</evidence>
<dbReference type="GeneID" id="95773775"/>
<evidence type="ECO:0000313" key="12">
    <source>
        <dbReference type="EMBL" id="TLX42967.1"/>
    </source>
</evidence>
<name>A0A6C1KH88_XANAU</name>
<evidence type="ECO:0000259" key="11">
    <source>
        <dbReference type="Pfam" id="PF01507"/>
    </source>
</evidence>
<organism evidence="12 13">
    <name type="scientific">Xanthobacter autotrophicus</name>
    <dbReference type="NCBI Taxonomy" id="280"/>
    <lineage>
        <taxon>Bacteria</taxon>
        <taxon>Pseudomonadati</taxon>
        <taxon>Pseudomonadota</taxon>
        <taxon>Alphaproteobacteria</taxon>
        <taxon>Hyphomicrobiales</taxon>
        <taxon>Xanthobacteraceae</taxon>
        <taxon>Xanthobacter</taxon>
    </lineage>
</organism>
<evidence type="ECO:0000256" key="8">
    <source>
        <dbReference type="ARBA" id="ARBA00030256"/>
    </source>
</evidence>
<evidence type="ECO:0000313" key="13">
    <source>
        <dbReference type="Proteomes" id="UP000305131"/>
    </source>
</evidence>
<dbReference type="InterPro" id="IPR050128">
    <property type="entry name" value="Sulfate_adenylyltrnsfr_sub2"/>
</dbReference>
<evidence type="ECO:0000256" key="5">
    <source>
        <dbReference type="ARBA" id="ARBA00022695"/>
    </source>
</evidence>
<keyword evidence="5 12" id="KW-0548">Nucleotidyltransferase</keyword>
<dbReference type="InterPro" id="IPR002500">
    <property type="entry name" value="PAPS_reduct_dom"/>
</dbReference>